<proteinExistence type="predicted"/>
<evidence type="ECO:0000313" key="2">
    <source>
        <dbReference type="Proteomes" id="UP000295543"/>
    </source>
</evidence>
<accession>A0A4R5U5R2</accession>
<evidence type="ECO:0000313" key="1">
    <source>
        <dbReference type="EMBL" id="TDK29254.1"/>
    </source>
</evidence>
<reference evidence="1 2" key="1">
    <citation type="submission" date="2019-03" db="EMBL/GenBank/DDBJ databases">
        <title>Luteimonas zhaokaii sp.nov., isolated from the rectal contents of Plateau pika in Yushu, Qinghai Province, China.</title>
        <authorList>
            <person name="Zhang G."/>
        </authorList>
    </citation>
    <scope>NUCLEOTIDE SEQUENCE [LARGE SCALE GENOMIC DNA]</scope>
    <source>
        <strain evidence="1 2">THG-MD21</strain>
    </source>
</reference>
<dbReference type="EMBL" id="SMTG01000007">
    <property type="protein sequence ID" value="TDK29254.1"/>
    <property type="molecule type" value="Genomic_DNA"/>
</dbReference>
<dbReference type="AlphaFoldDB" id="A0A4R5U5R2"/>
<name>A0A4R5U5R2_9GAMM</name>
<keyword evidence="2" id="KW-1185">Reference proteome</keyword>
<comment type="caution">
    <text evidence="1">The sequence shown here is derived from an EMBL/GenBank/DDBJ whole genome shotgun (WGS) entry which is preliminary data.</text>
</comment>
<dbReference type="Proteomes" id="UP000295543">
    <property type="component" value="Unassembled WGS sequence"/>
</dbReference>
<gene>
    <name evidence="1" type="ORF">E2F49_15065</name>
</gene>
<dbReference type="OrthoDB" id="9878047at2"/>
<dbReference type="RefSeq" id="WP_055250628.1">
    <property type="nucleotide sequence ID" value="NZ_SMTG01000007.1"/>
</dbReference>
<sequence>MNETVSAMPAQPTADYDWLLAWTDWTRRGDRRVEAVFPLETFLARSGTTHGAWLLEFLSWKCERLVIDGCWYEARLDHLPGRIDVRIVMDR</sequence>
<organism evidence="1 2">
    <name type="scientific">Luteimonas terrae</name>
    <dbReference type="NCBI Taxonomy" id="1530191"/>
    <lineage>
        <taxon>Bacteria</taxon>
        <taxon>Pseudomonadati</taxon>
        <taxon>Pseudomonadota</taxon>
        <taxon>Gammaproteobacteria</taxon>
        <taxon>Lysobacterales</taxon>
        <taxon>Lysobacteraceae</taxon>
        <taxon>Luteimonas</taxon>
    </lineage>
</organism>
<protein>
    <submittedName>
        <fullName evidence="1">Uncharacterized protein</fullName>
    </submittedName>
</protein>